<keyword evidence="2" id="KW-0732">Signal</keyword>
<accession>A0A517XTP7</accession>
<feature type="region of interest" description="Disordered" evidence="1">
    <location>
        <begin position="16"/>
        <end position="42"/>
    </location>
</feature>
<evidence type="ECO:0000313" key="4">
    <source>
        <dbReference type="Proteomes" id="UP000319576"/>
    </source>
</evidence>
<keyword evidence="4" id="KW-1185">Reference proteome</keyword>
<dbReference type="EMBL" id="CP036273">
    <property type="protein sequence ID" value="QDU20872.1"/>
    <property type="molecule type" value="Genomic_DNA"/>
</dbReference>
<dbReference type="KEGG" id="uli:ETAA1_28350"/>
<evidence type="ECO:0008006" key="5">
    <source>
        <dbReference type="Google" id="ProtNLM"/>
    </source>
</evidence>
<feature type="region of interest" description="Disordered" evidence="1">
    <location>
        <begin position="134"/>
        <end position="160"/>
    </location>
</feature>
<dbReference type="RefSeq" id="WP_145239178.1">
    <property type="nucleotide sequence ID" value="NZ_CP036273.1"/>
</dbReference>
<evidence type="ECO:0000256" key="2">
    <source>
        <dbReference type="SAM" id="SignalP"/>
    </source>
</evidence>
<proteinExistence type="predicted"/>
<evidence type="ECO:0000256" key="1">
    <source>
        <dbReference type="SAM" id="MobiDB-lite"/>
    </source>
</evidence>
<evidence type="ECO:0000313" key="3">
    <source>
        <dbReference type="EMBL" id="QDU20872.1"/>
    </source>
</evidence>
<protein>
    <recommendedName>
        <fullName evidence="5">Periplasmic heavy metal sensor</fullName>
    </recommendedName>
</protein>
<reference evidence="3 4" key="1">
    <citation type="submission" date="2019-02" db="EMBL/GenBank/DDBJ databases">
        <title>Deep-cultivation of Planctomycetes and their phenomic and genomic characterization uncovers novel biology.</title>
        <authorList>
            <person name="Wiegand S."/>
            <person name="Jogler M."/>
            <person name="Boedeker C."/>
            <person name="Pinto D."/>
            <person name="Vollmers J."/>
            <person name="Rivas-Marin E."/>
            <person name="Kohn T."/>
            <person name="Peeters S.H."/>
            <person name="Heuer A."/>
            <person name="Rast P."/>
            <person name="Oberbeckmann S."/>
            <person name="Bunk B."/>
            <person name="Jeske O."/>
            <person name="Meyerdierks A."/>
            <person name="Storesund J.E."/>
            <person name="Kallscheuer N."/>
            <person name="Luecker S."/>
            <person name="Lage O.M."/>
            <person name="Pohl T."/>
            <person name="Merkel B.J."/>
            <person name="Hornburger P."/>
            <person name="Mueller R.-W."/>
            <person name="Bruemmer F."/>
            <person name="Labrenz M."/>
            <person name="Spormann A.M."/>
            <person name="Op den Camp H."/>
            <person name="Overmann J."/>
            <person name="Amann R."/>
            <person name="Jetten M.S.M."/>
            <person name="Mascher T."/>
            <person name="Medema M.H."/>
            <person name="Devos D.P."/>
            <person name="Kaster A.-K."/>
            <person name="Ovreas L."/>
            <person name="Rohde M."/>
            <person name="Galperin M.Y."/>
            <person name="Jogler C."/>
        </authorList>
    </citation>
    <scope>NUCLEOTIDE SEQUENCE [LARGE SCALE GENOMIC DNA]</scope>
    <source>
        <strain evidence="3 4">ETA_A1</strain>
    </source>
</reference>
<gene>
    <name evidence="3" type="ORF">ETAA1_28350</name>
</gene>
<organism evidence="3 4">
    <name type="scientific">Urbifossiella limnaea</name>
    <dbReference type="NCBI Taxonomy" id="2528023"/>
    <lineage>
        <taxon>Bacteria</taxon>
        <taxon>Pseudomonadati</taxon>
        <taxon>Planctomycetota</taxon>
        <taxon>Planctomycetia</taxon>
        <taxon>Gemmatales</taxon>
        <taxon>Gemmataceae</taxon>
        <taxon>Urbifossiella</taxon>
    </lineage>
</organism>
<dbReference type="Proteomes" id="UP000319576">
    <property type="component" value="Chromosome"/>
</dbReference>
<feature type="signal peptide" evidence="2">
    <location>
        <begin position="1"/>
        <end position="18"/>
    </location>
</feature>
<feature type="compositionally biased region" description="Basic and acidic residues" evidence="1">
    <location>
        <begin position="263"/>
        <end position="276"/>
    </location>
</feature>
<name>A0A517XTP7_9BACT</name>
<feature type="chain" id="PRO_5022008990" description="Periplasmic heavy metal sensor" evidence="2">
    <location>
        <begin position="19"/>
        <end position="286"/>
    </location>
</feature>
<feature type="compositionally biased region" description="Pro residues" evidence="1">
    <location>
        <begin position="134"/>
        <end position="154"/>
    </location>
</feature>
<feature type="region of interest" description="Disordered" evidence="1">
    <location>
        <begin position="241"/>
        <end position="286"/>
    </location>
</feature>
<dbReference type="AlphaFoldDB" id="A0A517XTP7"/>
<sequence length="286" mass="29915" precursor="true">MRWTSVAVALLTAGVAWGQPPGGGGPQPGFRPDGPGGPVEKADPQVEAWVKTLTDKMNDPHDAIRESARAALVAVGNPALPALRGLAGGNDAKAFTARRLVQQIERGAVMGGFGVAGGMAVPGGFGGPGVFPSPGGPPPMPVPGGPMGTPPGRRPVPDAAPGSPVPLRGALDELKLDAKQQTLVEKAIENYTTKLRELLDGVRGGKIDRDEMREAVPKLIAEATAELNRALTPEQRATLERLMPRGRPLFPTPFQYGETPPGRPERGEPNTPERPRTPRPNPDGGR</sequence>